<sequence length="425" mass="48445">MTQYQECAKLSEVNSKLTKEVLTSILSKVCDGKKVQLIDWTFNEGSSRGDNYLSNVYKGKINGAIDGDPKKYVEANIVVKSMPKNPGTRKTLRCADFFSNEIAFYTEIVSKFDNFLAEKGQSDLLHIPRYIISCNDSEYGFIVLEDASSLGFHTILRENCLDWEEFSVVLKILSKFHAISFAYKDQRNDEFLELTNCVKEVLFATEYWDWYKGYHEKMETVIKHALAAEYPDSKADKRYNSYKSGELFNICIELCKKQHAPTSIINEGDCWVPNFLIRDEQNGKQAIMLDFQLARCASPITDLSFLIYACTSKSFRDKYFDEILKMYHTELSNIIKLLGSDPEKLYPWDLFIKEVKEQSVFGVFAALDAIPLCLMDVSEFSLDNAVTGDEAVDCGDAMHFSYIATASGRQRIADVIVEAVEKGYI</sequence>
<proteinExistence type="predicted"/>
<dbReference type="EMBL" id="JADYXP020000006">
    <property type="protein sequence ID" value="KAL0122174.1"/>
    <property type="molecule type" value="Genomic_DNA"/>
</dbReference>
<dbReference type="InterPro" id="IPR004119">
    <property type="entry name" value="EcKL"/>
</dbReference>
<evidence type="ECO:0000313" key="2">
    <source>
        <dbReference type="EMBL" id="KAL0122174.1"/>
    </source>
</evidence>
<name>A0AAW2G596_9HYME</name>
<dbReference type="Gene3D" id="3.90.1200.10">
    <property type="match status" value="1"/>
</dbReference>
<keyword evidence="3" id="KW-1185">Reference proteome</keyword>
<dbReference type="Proteomes" id="UP001430953">
    <property type="component" value="Unassembled WGS sequence"/>
</dbReference>
<accession>A0AAW2G596</accession>
<gene>
    <name evidence="2" type="ORF">PUN28_007132</name>
</gene>
<dbReference type="PANTHER" id="PTHR11012:SF57">
    <property type="entry name" value="LD10016P"/>
    <property type="match status" value="1"/>
</dbReference>
<evidence type="ECO:0000313" key="3">
    <source>
        <dbReference type="Proteomes" id="UP001430953"/>
    </source>
</evidence>
<dbReference type="SMART" id="SM00587">
    <property type="entry name" value="CHK"/>
    <property type="match status" value="1"/>
</dbReference>
<feature type="domain" description="CHK kinase-like" evidence="1">
    <location>
        <begin position="142"/>
        <end position="337"/>
    </location>
</feature>
<dbReference type="PANTHER" id="PTHR11012">
    <property type="entry name" value="PROTEIN KINASE-LIKE DOMAIN-CONTAINING"/>
    <property type="match status" value="1"/>
</dbReference>
<reference evidence="2 3" key="1">
    <citation type="submission" date="2023-03" db="EMBL/GenBank/DDBJ databases">
        <title>High recombination rates correlate with genetic variation in Cardiocondyla obscurior ants.</title>
        <authorList>
            <person name="Errbii M."/>
        </authorList>
    </citation>
    <scope>NUCLEOTIDE SEQUENCE [LARGE SCALE GENOMIC DNA]</scope>
    <source>
        <strain evidence="2">Alpha-2009</strain>
        <tissue evidence="2">Whole body</tissue>
    </source>
</reference>
<dbReference type="AlphaFoldDB" id="A0AAW2G596"/>
<evidence type="ECO:0000259" key="1">
    <source>
        <dbReference type="SMART" id="SM00587"/>
    </source>
</evidence>
<dbReference type="SUPFAM" id="SSF56112">
    <property type="entry name" value="Protein kinase-like (PK-like)"/>
    <property type="match status" value="1"/>
</dbReference>
<organism evidence="2 3">
    <name type="scientific">Cardiocondyla obscurior</name>
    <dbReference type="NCBI Taxonomy" id="286306"/>
    <lineage>
        <taxon>Eukaryota</taxon>
        <taxon>Metazoa</taxon>
        <taxon>Ecdysozoa</taxon>
        <taxon>Arthropoda</taxon>
        <taxon>Hexapoda</taxon>
        <taxon>Insecta</taxon>
        <taxon>Pterygota</taxon>
        <taxon>Neoptera</taxon>
        <taxon>Endopterygota</taxon>
        <taxon>Hymenoptera</taxon>
        <taxon>Apocrita</taxon>
        <taxon>Aculeata</taxon>
        <taxon>Formicoidea</taxon>
        <taxon>Formicidae</taxon>
        <taxon>Myrmicinae</taxon>
        <taxon>Cardiocondyla</taxon>
    </lineage>
</organism>
<comment type="caution">
    <text evidence="2">The sequence shown here is derived from an EMBL/GenBank/DDBJ whole genome shotgun (WGS) entry which is preliminary data.</text>
</comment>
<dbReference type="Pfam" id="PF02958">
    <property type="entry name" value="EcKL"/>
    <property type="match status" value="1"/>
</dbReference>
<dbReference type="InterPro" id="IPR011009">
    <property type="entry name" value="Kinase-like_dom_sf"/>
</dbReference>
<dbReference type="InterPro" id="IPR015897">
    <property type="entry name" value="CHK_kinase-like"/>
</dbReference>
<protein>
    <recommendedName>
        <fullName evidence="1">CHK kinase-like domain-containing protein</fullName>
    </recommendedName>
</protein>